<dbReference type="EMBL" id="AVOT02006659">
    <property type="protein sequence ID" value="MBW0482122.1"/>
    <property type="molecule type" value="Genomic_DNA"/>
</dbReference>
<feature type="compositionally biased region" description="Polar residues" evidence="1">
    <location>
        <begin position="31"/>
        <end position="44"/>
    </location>
</feature>
<keyword evidence="3" id="KW-1185">Reference proteome</keyword>
<protein>
    <submittedName>
        <fullName evidence="2">Uncharacterized protein</fullName>
    </submittedName>
</protein>
<name>A0A9Q3CED3_9BASI</name>
<evidence type="ECO:0000313" key="2">
    <source>
        <dbReference type="EMBL" id="MBW0482122.1"/>
    </source>
</evidence>
<proteinExistence type="predicted"/>
<comment type="caution">
    <text evidence="2">The sequence shown here is derived from an EMBL/GenBank/DDBJ whole genome shotgun (WGS) entry which is preliminary data.</text>
</comment>
<accession>A0A9Q3CED3</accession>
<feature type="region of interest" description="Disordered" evidence="1">
    <location>
        <begin position="27"/>
        <end position="79"/>
    </location>
</feature>
<organism evidence="2 3">
    <name type="scientific">Austropuccinia psidii MF-1</name>
    <dbReference type="NCBI Taxonomy" id="1389203"/>
    <lineage>
        <taxon>Eukaryota</taxon>
        <taxon>Fungi</taxon>
        <taxon>Dikarya</taxon>
        <taxon>Basidiomycota</taxon>
        <taxon>Pucciniomycotina</taxon>
        <taxon>Pucciniomycetes</taxon>
        <taxon>Pucciniales</taxon>
        <taxon>Sphaerophragmiaceae</taxon>
        <taxon>Austropuccinia</taxon>
    </lineage>
</organism>
<reference evidence="2" key="1">
    <citation type="submission" date="2021-03" db="EMBL/GenBank/DDBJ databases">
        <title>Draft genome sequence of rust myrtle Austropuccinia psidii MF-1, a brazilian biotype.</title>
        <authorList>
            <person name="Quecine M.C."/>
            <person name="Pachon D.M.R."/>
            <person name="Bonatelli M.L."/>
            <person name="Correr F.H."/>
            <person name="Franceschini L.M."/>
            <person name="Leite T.F."/>
            <person name="Margarido G.R.A."/>
            <person name="Almeida C.A."/>
            <person name="Ferrarezi J.A."/>
            <person name="Labate C.A."/>
        </authorList>
    </citation>
    <scope>NUCLEOTIDE SEQUENCE</scope>
    <source>
        <strain evidence="2">MF-1</strain>
    </source>
</reference>
<evidence type="ECO:0000313" key="3">
    <source>
        <dbReference type="Proteomes" id="UP000765509"/>
    </source>
</evidence>
<dbReference type="Proteomes" id="UP000765509">
    <property type="component" value="Unassembled WGS sequence"/>
</dbReference>
<gene>
    <name evidence="2" type="ORF">O181_021837</name>
</gene>
<dbReference type="AlphaFoldDB" id="A0A9Q3CED3"/>
<sequence length="161" mass="17842">MPVLHSPPAMNIRSQRHQAVLTPTVMAPLKQTPSVNQLSENLNRGPSMEGSETPRRGGPRRRLGEDKDEQGESEETKVAAALAGSPKAFEAPNLAPSHQPLVSEAEPNFLKMMEQMTHFMGQLTEELSPRDTSRAPQFKTPLMKAPYSFDCTKAYKLRGFI</sequence>
<evidence type="ECO:0000256" key="1">
    <source>
        <dbReference type="SAM" id="MobiDB-lite"/>
    </source>
</evidence>